<dbReference type="AlphaFoldDB" id="A0AAJ5BGM1"/>
<dbReference type="EMBL" id="FOLW01000002">
    <property type="protein sequence ID" value="SFC49584.1"/>
    <property type="molecule type" value="Genomic_DNA"/>
</dbReference>
<comment type="caution">
    <text evidence="1">The sequence shown here is derived from an EMBL/GenBank/DDBJ whole genome shotgun (WGS) entry which is preliminary data.</text>
</comment>
<name>A0AAJ5BGM1_9GAMM</name>
<accession>A0AAJ5BGM1</accession>
<dbReference type="Pfam" id="PF06891">
    <property type="entry name" value="P2_Phage_GpR"/>
    <property type="match status" value="1"/>
</dbReference>
<sequence>MSQLDSLVGFIKQNVPKRYMNEFDSWMDEPVLKRAQKAVGLNQRRLGVLVYNGTLSWGRFPYREFDPQIIFALILVWLSANSLDEQFQPEEPTIDLEVSDDKTADLTIQVGLVDEINVKPDEKGQIPIKGEKYAICSPIIWTAEEISLVKGAALRESVNDSR</sequence>
<gene>
    <name evidence="1" type="ORF">SAMN02745723_102507</name>
</gene>
<dbReference type="Proteomes" id="UP000226420">
    <property type="component" value="Unassembled WGS sequence"/>
</dbReference>
<protein>
    <submittedName>
        <fullName evidence="1">P2 phage tail completion protein R (GpR)</fullName>
    </submittedName>
</protein>
<evidence type="ECO:0000313" key="1">
    <source>
        <dbReference type="EMBL" id="SFC49584.1"/>
    </source>
</evidence>
<dbReference type="RefSeq" id="WP_074821406.1">
    <property type="nucleotide sequence ID" value="NZ_FOLW01000002.1"/>
</dbReference>
<evidence type="ECO:0000313" key="2">
    <source>
        <dbReference type="Proteomes" id="UP000226420"/>
    </source>
</evidence>
<proteinExistence type="predicted"/>
<reference evidence="1 2" key="1">
    <citation type="submission" date="2016-10" db="EMBL/GenBank/DDBJ databases">
        <authorList>
            <person name="Varghese N."/>
            <person name="Submissions S."/>
        </authorList>
    </citation>
    <scope>NUCLEOTIDE SEQUENCE [LARGE SCALE GENOMIC DNA]</scope>
    <source>
        <strain evidence="1 2">DSM 5563</strain>
    </source>
</reference>
<organism evidence="1 2">
    <name type="scientific">Pragia fontium DSM 5563 = ATCC 49100</name>
    <dbReference type="NCBI Taxonomy" id="1122977"/>
    <lineage>
        <taxon>Bacteria</taxon>
        <taxon>Pseudomonadati</taxon>
        <taxon>Pseudomonadota</taxon>
        <taxon>Gammaproteobacteria</taxon>
        <taxon>Enterobacterales</taxon>
        <taxon>Budviciaceae</taxon>
        <taxon>Pragia</taxon>
    </lineage>
</organism>
<dbReference type="InterPro" id="IPR009678">
    <property type="entry name" value="Phage_tail_completion_R"/>
</dbReference>